<dbReference type="OrthoDB" id="432483at2759"/>
<proteinExistence type="predicted"/>
<keyword evidence="2" id="KW-1185">Reference proteome</keyword>
<organism evidence="1 2">
    <name type="scientific">Symbiodinium pilosum</name>
    <name type="common">Dinoflagellate</name>
    <dbReference type="NCBI Taxonomy" id="2952"/>
    <lineage>
        <taxon>Eukaryota</taxon>
        <taxon>Sar</taxon>
        <taxon>Alveolata</taxon>
        <taxon>Dinophyceae</taxon>
        <taxon>Suessiales</taxon>
        <taxon>Symbiodiniaceae</taxon>
        <taxon>Symbiodinium</taxon>
    </lineage>
</organism>
<comment type="caution">
    <text evidence="1">The sequence shown here is derived from an EMBL/GenBank/DDBJ whole genome shotgun (WGS) entry which is preliminary data.</text>
</comment>
<feature type="non-terminal residue" evidence="1">
    <location>
        <position position="1"/>
    </location>
</feature>
<sequence length="69" mass="8127">EIMSLSRDSLSHVLLDFPEEQMRFRKAATLMALFAVAKIYRVELVAEERDPHNRWIHDVFETARKIGLE</sequence>
<protein>
    <submittedName>
        <fullName evidence="1">Kcnh1 protein</fullName>
    </submittedName>
</protein>
<dbReference type="Proteomes" id="UP000649617">
    <property type="component" value="Unassembled WGS sequence"/>
</dbReference>
<reference evidence="1" key="1">
    <citation type="submission" date="2021-02" db="EMBL/GenBank/DDBJ databases">
        <authorList>
            <person name="Dougan E. K."/>
            <person name="Rhodes N."/>
            <person name="Thang M."/>
            <person name="Chan C."/>
        </authorList>
    </citation>
    <scope>NUCLEOTIDE SEQUENCE</scope>
</reference>
<evidence type="ECO:0000313" key="2">
    <source>
        <dbReference type="Proteomes" id="UP000649617"/>
    </source>
</evidence>
<dbReference type="AlphaFoldDB" id="A0A812JK93"/>
<accession>A0A812JK93</accession>
<evidence type="ECO:0000313" key="1">
    <source>
        <dbReference type="EMBL" id="CAE7210284.1"/>
    </source>
</evidence>
<gene>
    <name evidence="1" type="primary">Kcnh1</name>
    <name evidence="1" type="ORF">SPIL2461_LOCUS2256</name>
</gene>
<feature type="non-terminal residue" evidence="1">
    <location>
        <position position="69"/>
    </location>
</feature>
<dbReference type="EMBL" id="CAJNIZ010002417">
    <property type="protein sequence ID" value="CAE7210284.1"/>
    <property type="molecule type" value="Genomic_DNA"/>
</dbReference>
<name>A0A812JK93_SYMPI</name>